<name>Q9R4R3_HELPX</name>
<protein>
    <submittedName>
        <fullName>HOPD porin</fullName>
    </submittedName>
</protein>
<proteinExistence type="evidence at protein level"/>
<reference key="1">
    <citation type="journal article" date="1995" name="Infect. Immun.">
        <title>Isolation and characterization of a family of porin proteins from Helicobacter pylori.</title>
        <authorList>
            <person name="Exner M.M."/>
            <person name="Doig P."/>
            <person name="Trust T.J."/>
            <person name="Hancock R.E."/>
        </authorList>
    </citation>
    <scope>PROTEIN SEQUENCE</scope>
</reference>
<keyword id="KW-0903">Direct protein sequencing</keyword>
<feature type="region of interest" description="Disordered" evidence="1">
    <location>
        <begin position="1"/>
        <end position="20"/>
    </location>
</feature>
<evidence type="ECO:0000256" key="1">
    <source>
        <dbReference type="SAM" id="MobiDB-lite"/>
    </source>
</evidence>
<sequence>EDNGPEVAAGYQDGESSQMV</sequence>
<dbReference type="AlphaFoldDB" id="Q9R4R3"/>
<accession>Q9R4R3</accession>
<organism>
    <name type="scientific">Helicobacter pylori</name>
    <name type="common">Campylobacter pylori</name>
    <dbReference type="NCBI Taxonomy" id="210"/>
    <lineage>
        <taxon>Bacteria</taxon>
        <taxon>Pseudomonadati</taxon>
        <taxon>Campylobacterota</taxon>
        <taxon>Epsilonproteobacteria</taxon>
        <taxon>Campylobacterales</taxon>
        <taxon>Helicobacteraceae</taxon>
        <taxon>Helicobacter</taxon>
    </lineage>
</organism>